<sequence length="119" mass="13275">MTDSGVGTFELYRQTMIGDHLCDSLEAMVESGKLTENMALTILQQFDKSFLEALSQVGAKATIKADLKTYRYFDNVWQFTLDKVCLRMTNVGPGYMTPDICCDKAKVVCVDCKLLEPAS</sequence>
<dbReference type="Pfam" id="PF02751">
    <property type="entry name" value="TFIIA_gamma_C"/>
    <property type="match status" value="1"/>
</dbReference>
<dbReference type="GO" id="GO:0005672">
    <property type="term" value="C:transcription factor TFIIA complex"/>
    <property type="evidence" value="ECO:0007669"/>
    <property type="project" value="InterPro"/>
</dbReference>
<dbReference type="InterPro" id="IPR003194">
    <property type="entry name" value="TFIIA_gsu"/>
</dbReference>
<dbReference type="Pfam" id="PF02268">
    <property type="entry name" value="TFIIA_gamma_N"/>
    <property type="match status" value="1"/>
</dbReference>
<dbReference type="PANTHER" id="PTHR10966">
    <property type="entry name" value="TRANSCRIPTION INITIATION FACTOR IIA SUBUNIT 2"/>
    <property type="match status" value="1"/>
</dbReference>
<evidence type="ECO:0000256" key="3">
    <source>
        <dbReference type="ARBA" id="ARBA00023015"/>
    </source>
</evidence>
<proteinExistence type="inferred from homology"/>
<dbReference type="Gene3D" id="1.10.287.190">
    <property type="entry name" value="Transcription factor IIA gamma subunit, alpha-helical domain"/>
    <property type="match status" value="1"/>
</dbReference>
<comment type="similarity">
    <text evidence="2 6">Belongs to the TFIIA subunit 2 family.</text>
</comment>
<protein>
    <recommendedName>
        <fullName evidence="6">Transcription initiation factor IIA subunit 2</fullName>
    </recommendedName>
</protein>
<feature type="domain" description="Transcription initiation factor IIA gamma subunit C-terminal" evidence="8">
    <location>
        <begin position="64"/>
        <end position="109"/>
    </location>
</feature>
<dbReference type="InterPro" id="IPR015872">
    <property type="entry name" value="TFIIA_gsu_N"/>
</dbReference>
<dbReference type="PIRSF" id="PIRSF009415">
    <property type="entry name" value="Hum_TFIIA_gamma"/>
    <property type="match status" value="1"/>
</dbReference>
<evidence type="ECO:0000313" key="10">
    <source>
        <dbReference type="Proteomes" id="UP000232323"/>
    </source>
</evidence>
<dbReference type="SUPFAM" id="SSF47396">
    <property type="entry name" value="Transcription factor IIA (TFIIA), alpha-helical domain"/>
    <property type="match status" value="1"/>
</dbReference>
<dbReference type="InterPro" id="IPR009083">
    <property type="entry name" value="TFIIA_a-hlx"/>
</dbReference>
<evidence type="ECO:0000256" key="2">
    <source>
        <dbReference type="ARBA" id="ARBA00007675"/>
    </source>
</evidence>
<comment type="caution">
    <text evidence="9">The sequence shown here is derived from an EMBL/GenBank/DDBJ whole genome shotgun (WGS) entry which is preliminary data.</text>
</comment>
<dbReference type="InterPro" id="IPR015871">
    <property type="entry name" value="TFIIA_gsu_C"/>
</dbReference>
<evidence type="ECO:0000256" key="5">
    <source>
        <dbReference type="ARBA" id="ARBA00023242"/>
    </source>
</evidence>
<reference evidence="9 10" key="1">
    <citation type="submission" date="2017-08" db="EMBL/GenBank/DDBJ databases">
        <title>Acidophilic green algal genome provides insights into adaptation to an acidic environment.</title>
        <authorList>
            <person name="Hirooka S."/>
            <person name="Hirose Y."/>
            <person name="Kanesaki Y."/>
            <person name="Higuchi S."/>
            <person name="Fujiwara T."/>
            <person name="Onuma R."/>
            <person name="Era A."/>
            <person name="Ohbayashi R."/>
            <person name="Uzuka A."/>
            <person name="Nozaki H."/>
            <person name="Yoshikawa H."/>
            <person name="Miyagishima S.Y."/>
        </authorList>
    </citation>
    <scope>NUCLEOTIDE SEQUENCE [LARGE SCALE GENOMIC DNA]</scope>
    <source>
        <strain evidence="9 10">NIES-2499</strain>
    </source>
</reference>
<organism evidence="9 10">
    <name type="scientific">Chlamydomonas eustigma</name>
    <dbReference type="NCBI Taxonomy" id="1157962"/>
    <lineage>
        <taxon>Eukaryota</taxon>
        <taxon>Viridiplantae</taxon>
        <taxon>Chlorophyta</taxon>
        <taxon>core chlorophytes</taxon>
        <taxon>Chlorophyceae</taxon>
        <taxon>CS clade</taxon>
        <taxon>Chlamydomonadales</taxon>
        <taxon>Chlamydomonadaceae</taxon>
        <taxon>Chlamydomonas</taxon>
    </lineage>
</organism>
<dbReference type="SUPFAM" id="SSF50784">
    <property type="entry name" value="Transcription factor IIA (TFIIA), beta-barrel domain"/>
    <property type="match status" value="1"/>
</dbReference>
<dbReference type="CDD" id="cd10014">
    <property type="entry name" value="TFIIA_gamma_C"/>
    <property type="match status" value="1"/>
</dbReference>
<dbReference type="STRING" id="1157962.A0A250X322"/>
<evidence type="ECO:0000256" key="6">
    <source>
        <dbReference type="PIRNR" id="PIRNR009415"/>
    </source>
</evidence>
<keyword evidence="3 6" id="KW-0805">Transcription regulation</keyword>
<evidence type="ECO:0000256" key="4">
    <source>
        <dbReference type="ARBA" id="ARBA00023163"/>
    </source>
</evidence>
<dbReference type="OrthoDB" id="586585at2759"/>
<dbReference type="EMBL" id="BEGY01000025">
    <property type="protein sequence ID" value="GAX77483.1"/>
    <property type="molecule type" value="Genomic_DNA"/>
</dbReference>
<keyword evidence="4 6" id="KW-0804">Transcription</keyword>
<comment type="subcellular location">
    <subcellularLocation>
        <location evidence="1 6">Nucleus</location>
    </subcellularLocation>
</comment>
<name>A0A250X322_9CHLO</name>
<gene>
    <name evidence="9" type="ORF">CEUSTIGMA_g4927.t1</name>
</gene>
<dbReference type="Gene3D" id="2.30.18.10">
    <property type="entry name" value="Transcription factor IIA (TFIIA), beta-barrel domain"/>
    <property type="match status" value="1"/>
</dbReference>
<keyword evidence="5 6" id="KW-0539">Nucleus</keyword>
<accession>A0A250X322</accession>
<evidence type="ECO:0000259" key="8">
    <source>
        <dbReference type="Pfam" id="PF02751"/>
    </source>
</evidence>
<dbReference type="Proteomes" id="UP000232323">
    <property type="component" value="Unassembled WGS sequence"/>
</dbReference>
<dbReference type="GO" id="GO:0006367">
    <property type="term" value="P:transcription initiation at RNA polymerase II promoter"/>
    <property type="evidence" value="ECO:0007669"/>
    <property type="project" value="InterPro"/>
</dbReference>
<evidence type="ECO:0000313" key="9">
    <source>
        <dbReference type="EMBL" id="GAX77483.1"/>
    </source>
</evidence>
<dbReference type="InterPro" id="IPR009088">
    <property type="entry name" value="TFIIA_b-brl"/>
</dbReference>
<keyword evidence="10" id="KW-1185">Reference proteome</keyword>
<evidence type="ECO:0000256" key="1">
    <source>
        <dbReference type="ARBA" id="ARBA00004123"/>
    </source>
</evidence>
<evidence type="ECO:0000259" key="7">
    <source>
        <dbReference type="Pfam" id="PF02268"/>
    </source>
</evidence>
<feature type="domain" description="Transcription initiation factor IIA gamma subunit N-terminal" evidence="7">
    <location>
        <begin position="9"/>
        <end position="54"/>
    </location>
</feature>
<dbReference type="AlphaFoldDB" id="A0A250X322"/>
<comment type="function">
    <text evidence="6">TFIIA is a component of the transcription machinery of RNA polymerase II and plays an important role in transcriptional activation.</text>
</comment>